<accession>A0A1Z2XPZ0</accession>
<dbReference type="RefSeq" id="WP_066533972.1">
    <property type="nucleotide sequence ID" value="NZ_CP021422.1"/>
</dbReference>
<keyword evidence="1" id="KW-0472">Membrane</keyword>
<dbReference type="AlphaFoldDB" id="A0A1Z2XPZ0"/>
<dbReference type="KEGG" id="amur:ADH66_07240"/>
<dbReference type="Proteomes" id="UP000196710">
    <property type="component" value="Chromosome"/>
</dbReference>
<keyword evidence="1" id="KW-0812">Transmembrane</keyword>
<evidence type="ECO:0000313" key="4">
    <source>
        <dbReference type="Proteomes" id="UP000196710"/>
    </source>
</evidence>
<reference evidence="4" key="2">
    <citation type="submission" date="2017-05" db="EMBL/GenBank/DDBJ databases">
        <title>Improved OligoMM genomes.</title>
        <authorList>
            <person name="Garzetti D."/>
        </authorList>
    </citation>
    <scope>NUCLEOTIDE SEQUENCE [LARGE SCALE GENOMIC DNA]</scope>
    <source>
        <strain evidence="4">KB18</strain>
    </source>
</reference>
<dbReference type="Proteomes" id="UP000596035">
    <property type="component" value="Chromosome"/>
</dbReference>
<reference evidence="3 5" key="3">
    <citation type="submission" date="2020-11" db="EMBL/GenBank/DDBJ databases">
        <title>Closed and high quality bacterial genomes of the OMM12 community.</title>
        <authorList>
            <person name="Marbouty M."/>
            <person name="Lamy-Besnier Q."/>
            <person name="Debarbieux L."/>
            <person name="Koszul R."/>
        </authorList>
    </citation>
    <scope>NUCLEOTIDE SEQUENCE [LARGE SCALE GENOMIC DNA]</scope>
    <source>
        <strain evidence="3 5">KB18</strain>
    </source>
</reference>
<sequence>MKQSGYRTTFHIYLIFFLSLLGTLIAVCCLFAMLITATNPNGKNVRSDQPKIFTQDFSKYIVFVNDTPKIKQTGLELLQETHVGLQILDDAGNEVYAYQKPNNAQDYYSNTDLLQLYQTGHFDNASPEDMTAFIGVITGNEKDYAYVLYFPMNIQKVTMYLNGERFAGGKKVIIFIIGILLDSVLTIDNSRKK</sequence>
<evidence type="ECO:0008006" key="6">
    <source>
        <dbReference type="Google" id="ProtNLM"/>
    </source>
</evidence>
<evidence type="ECO:0000256" key="1">
    <source>
        <dbReference type="SAM" id="Phobius"/>
    </source>
</evidence>
<dbReference type="EMBL" id="CP065321">
    <property type="protein sequence ID" value="QQR29755.1"/>
    <property type="molecule type" value="Genomic_DNA"/>
</dbReference>
<feature type="transmembrane region" description="Helical" evidence="1">
    <location>
        <begin position="12"/>
        <end position="35"/>
    </location>
</feature>
<evidence type="ECO:0000313" key="5">
    <source>
        <dbReference type="Proteomes" id="UP000596035"/>
    </source>
</evidence>
<protein>
    <recommendedName>
        <fullName evidence="6">DUF4860 domain-containing protein</fullName>
    </recommendedName>
</protein>
<dbReference type="EMBL" id="CP021422">
    <property type="protein sequence ID" value="ASB40471.1"/>
    <property type="molecule type" value="Genomic_DNA"/>
</dbReference>
<name>A0A1Z2XPZ0_9FIRM</name>
<proteinExistence type="predicted"/>
<keyword evidence="1" id="KW-1133">Transmembrane helix</keyword>
<organism evidence="3 5">
    <name type="scientific">Acutalibacter muris</name>
    <dbReference type="NCBI Taxonomy" id="1796620"/>
    <lineage>
        <taxon>Bacteria</taxon>
        <taxon>Bacillati</taxon>
        <taxon>Bacillota</taxon>
        <taxon>Clostridia</taxon>
        <taxon>Eubacteriales</taxon>
        <taxon>Acutalibacteraceae</taxon>
        <taxon>Acutalibacter</taxon>
    </lineage>
</organism>
<evidence type="ECO:0000313" key="3">
    <source>
        <dbReference type="EMBL" id="QQR29755.1"/>
    </source>
</evidence>
<gene>
    <name evidence="2" type="ORF">ADH66_07240</name>
    <name evidence="3" type="ORF">I5Q82_17295</name>
</gene>
<evidence type="ECO:0000313" key="2">
    <source>
        <dbReference type="EMBL" id="ASB40471.1"/>
    </source>
</evidence>
<reference evidence="2" key="1">
    <citation type="journal article" date="2017" name="Genome Announc.">
        <title>High-Quality Whole-Genome Sequences of the Oligo-Mouse-Microbiota Bacterial Community.</title>
        <authorList>
            <person name="Garzetti D."/>
            <person name="Brugiroux S."/>
            <person name="Bunk B."/>
            <person name="Pukall R."/>
            <person name="McCoy K.D."/>
            <person name="Macpherson A.J."/>
            <person name="Stecher B."/>
        </authorList>
    </citation>
    <scope>NUCLEOTIDE SEQUENCE</scope>
    <source>
        <strain evidence="2">KB18</strain>
    </source>
</reference>
<keyword evidence="4" id="KW-1185">Reference proteome</keyword>